<evidence type="ECO:0000313" key="4">
    <source>
        <dbReference type="Proteomes" id="UP000325315"/>
    </source>
</evidence>
<protein>
    <submittedName>
        <fullName evidence="3">Intersectin-1-like</fullName>
    </submittedName>
</protein>
<feature type="compositionally biased region" description="Polar residues" evidence="1">
    <location>
        <begin position="59"/>
        <end position="79"/>
    </location>
</feature>
<dbReference type="InterPro" id="IPR005162">
    <property type="entry name" value="Retrotrans_gag_dom"/>
</dbReference>
<organism evidence="3 4">
    <name type="scientific">Gossypium australe</name>
    <dbReference type="NCBI Taxonomy" id="47621"/>
    <lineage>
        <taxon>Eukaryota</taxon>
        <taxon>Viridiplantae</taxon>
        <taxon>Streptophyta</taxon>
        <taxon>Embryophyta</taxon>
        <taxon>Tracheophyta</taxon>
        <taxon>Spermatophyta</taxon>
        <taxon>Magnoliopsida</taxon>
        <taxon>eudicotyledons</taxon>
        <taxon>Gunneridae</taxon>
        <taxon>Pentapetalae</taxon>
        <taxon>rosids</taxon>
        <taxon>malvids</taxon>
        <taxon>Malvales</taxon>
        <taxon>Malvaceae</taxon>
        <taxon>Malvoideae</taxon>
        <taxon>Gossypium</taxon>
    </lineage>
</organism>
<dbReference type="AlphaFoldDB" id="A0A5B6WP11"/>
<proteinExistence type="predicted"/>
<gene>
    <name evidence="3" type="ORF">EPI10_004949</name>
</gene>
<accession>A0A5B6WP11</accession>
<feature type="domain" description="Retrotransposon gag" evidence="2">
    <location>
        <begin position="192"/>
        <end position="250"/>
    </location>
</feature>
<dbReference type="Pfam" id="PF03732">
    <property type="entry name" value="Retrotrans_gag"/>
    <property type="match status" value="1"/>
</dbReference>
<reference evidence="4" key="1">
    <citation type="journal article" date="2019" name="Plant Biotechnol. J.">
        <title>Genome sequencing of the Australian wild diploid species Gossypium australe highlights disease resistance and delayed gland morphogenesis.</title>
        <authorList>
            <person name="Cai Y."/>
            <person name="Cai X."/>
            <person name="Wang Q."/>
            <person name="Wang P."/>
            <person name="Zhang Y."/>
            <person name="Cai C."/>
            <person name="Xu Y."/>
            <person name="Wang K."/>
            <person name="Zhou Z."/>
            <person name="Wang C."/>
            <person name="Geng S."/>
            <person name="Li B."/>
            <person name="Dong Q."/>
            <person name="Hou Y."/>
            <person name="Wang H."/>
            <person name="Ai P."/>
            <person name="Liu Z."/>
            <person name="Yi F."/>
            <person name="Sun M."/>
            <person name="An G."/>
            <person name="Cheng J."/>
            <person name="Zhang Y."/>
            <person name="Shi Q."/>
            <person name="Xie Y."/>
            <person name="Shi X."/>
            <person name="Chang Y."/>
            <person name="Huang F."/>
            <person name="Chen Y."/>
            <person name="Hong S."/>
            <person name="Mi L."/>
            <person name="Sun Q."/>
            <person name="Zhang L."/>
            <person name="Zhou B."/>
            <person name="Peng R."/>
            <person name="Zhang X."/>
            <person name="Liu F."/>
        </authorList>
    </citation>
    <scope>NUCLEOTIDE SEQUENCE [LARGE SCALE GENOMIC DNA]</scope>
    <source>
        <strain evidence="4">cv. PA1801</strain>
    </source>
</reference>
<dbReference type="EMBL" id="SMMG02000002">
    <property type="protein sequence ID" value="KAA3482725.1"/>
    <property type="molecule type" value="Genomic_DNA"/>
</dbReference>
<comment type="caution">
    <text evidence="3">The sequence shown here is derived from an EMBL/GenBank/DDBJ whole genome shotgun (WGS) entry which is preliminary data.</text>
</comment>
<keyword evidence="4" id="KW-1185">Reference proteome</keyword>
<dbReference type="PANTHER" id="PTHR33223">
    <property type="entry name" value="CCHC-TYPE DOMAIN-CONTAINING PROTEIN"/>
    <property type="match status" value="1"/>
</dbReference>
<evidence type="ECO:0000313" key="3">
    <source>
        <dbReference type="EMBL" id="KAA3482725.1"/>
    </source>
</evidence>
<sequence length="251" mass="28568">MQEQLAKIQQDMRDQMLEFQRNMMSQLTQLLTRGLDKGKSPMVNIGDDNEDPAYPPGFTPTNIQAQPNTYPQRTGTSAPVNFPAGSGSNPRDNPANPVVPNLDDTTEMEKVRVELPKQLEDRCKWLEEKFKAFESADYHSGIEAKELSLVLDLVLPLKLKMPEFKKYNGTSCPEAHITMFCRRMTGYISNNHLTGAAAKWYNQLSRAQVNSWKDLAQAFMKQYGHVTDMALDKITLQNMEKKANVSFRRYA</sequence>
<dbReference type="OrthoDB" id="1432691at2759"/>
<evidence type="ECO:0000256" key="1">
    <source>
        <dbReference type="SAM" id="MobiDB-lite"/>
    </source>
</evidence>
<evidence type="ECO:0000259" key="2">
    <source>
        <dbReference type="Pfam" id="PF03732"/>
    </source>
</evidence>
<dbReference type="Proteomes" id="UP000325315">
    <property type="component" value="Unassembled WGS sequence"/>
</dbReference>
<name>A0A5B6WP11_9ROSI</name>
<dbReference type="PANTHER" id="PTHR33223:SF8">
    <property type="entry name" value="OS04G0172440 PROTEIN"/>
    <property type="match status" value="1"/>
</dbReference>
<feature type="region of interest" description="Disordered" evidence="1">
    <location>
        <begin position="46"/>
        <end position="102"/>
    </location>
</feature>